<dbReference type="RefSeq" id="WP_013407766.1">
    <property type="nucleotide sequence ID" value="NC_014655.1"/>
</dbReference>
<accession>E4RS63</accession>
<evidence type="ECO:0000313" key="3">
    <source>
        <dbReference type="Proteomes" id="UP000007435"/>
    </source>
</evidence>
<dbReference type="Gene3D" id="1.10.150.240">
    <property type="entry name" value="Putative phosphatase, domain 2"/>
    <property type="match status" value="1"/>
</dbReference>
<evidence type="ECO:0000313" key="2">
    <source>
        <dbReference type="EMBL" id="ADQ16715.1"/>
    </source>
</evidence>
<protein>
    <submittedName>
        <fullName evidence="2">Haloacid dehalogenase domain protein hydrolase</fullName>
    </submittedName>
</protein>
<dbReference type="PANTHER" id="PTHR43316:SF8">
    <property type="entry name" value="HAD FAMILY HYDROLASE"/>
    <property type="match status" value="1"/>
</dbReference>
<dbReference type="InterPro" id="IPR023214">
    <property type="entry name" value="HAD_sf"/>
</dbReference>
<dbReference type="PANTHER" id="PTHR43316">
    <property type="entry name" value="HYDROLASE, HALOACID DELAHOGENASE-RELATED"/>
    <property type="match status" value="1"/>
</dbReference>
<dbReference type="EMBL" id="CP002305">
    <property type="protein sequence ID" value="ADQ16715.1"/>
    <property type="molecule type" value="Genomic_DNA"/>
</dbReference>
<dbReference type="Pfam" id="PF00702">
    <property type="entry name" value="Hydrolase"/>
    <property type="match status" value="1"/>
</dbReference>
<reference key="1">
    <citation type="submission" date="2010-11" db="EMBL/GenBank/DDBJ databases">
        <title>The complete genome of Leadbetterella byssophila DSM 17132.</title>
        <authorList>
            <consortium name="US DOE Joint Genome Institute (JGI-PGF)"/>
            <person name="Lucas S."/>
            <person name="Copeland A."/>
            <person name="Lapidus A."/>
            <person name="Glavina del Rio T."/>
            <person name="Dalin E."/>
            <person name="Tice H."/>
            <person name="Bruce D."/>
            <person name="Goodwin L."/>
            <person name="Pitluck S."/>
            <person name="Kyrpides N."/>
            <person name="Mavromatis K."/>
            <person name="Ivanova N."/>
            <person name="Teshima H."/>
            <person name="Brettin T."/>
            <person name="Detter J.C."/>
            <person name="Han C."/>
            <person name="Tapia R."/>
            <person name="Land M."/>
            <person name="Hauser L."/>
            <person name="Markowitz V."/>
            <person name="Cheng J.-F."/>
            <person name="Hugenholtz P."/>
            <person name="Woyke T."/>
            <person name="Wu D."/>
            <person name="Tindall B."/>
            <person name="Pomrenke H.G."/>
            <person name="Brambilla E."/>
            <person name="Klenk H.-P."/>
            <person name="Eisen J.A."/>
        </authorList>
    </citation>
    <scope>NUCLEOTIDE SEQUENCE [LARGE SCALE GENOMIC DNA]</scope>
    <source>
        <strain>DSM 17132</strain>
    </source>
</reference>
<dbReference type="GO" id="GO:0016787">
    <property type="term" value="F:hydrolase activity"/>
    <property type="evidence" value="ECO:0007669"/>
    <property type="project" value="UniProtKB-KW"/>
</dbReference>
<dbReference type="InterPro" id="IPR023198">
    <property type="entry name" value="PGP-like_dom2"/>
</dbReference>
<sequence length="231" mass="26444">MKISAIAFDADDTLWENESHFQEIEGDFCSLLSSFGSKEDISAKLLEVEMKNLPYYGFGAKGFTLSMLETAERIMGHQLEVSLVQKILGFGKYLLDMPINLLPGVEETLDHLHGKFPLCLITKGDLLDQERKVKKSGLGRYFSEVRILSDKREMDYEVFLRQISCRPEGFLMVGNSMKSDILPVIRIGGHAAYVPFTYTWAHEVHQEKVEHERIYACKEISEILLVIREVY</sequence>
<name>E4RS63_LEAB4</name>
<keyword evidence="3" id="KW-1185">Reference proteome</keyword>
<proteinExistence type="predicted"/>
<dbReference type="SFLD" id="SFLDG01129">
    <property type="entry name" value="C1.5:_HAD__Beta-PGM__Phosphata"/>
    <property type="match status" value="1"/>
</dbReference>
<dbReference type="Gene3D" id="3.40.50.1000">
    <property type="entry name" value="HAD superfamily/HAD-like"/>
    <property type="match status" value="1"/>
</dbReference>
<evidence type="ECO:0000256" key="1">
    <source>
        <dbReference type="ARBA" id="ARBA00022801"/>
    </source>
</evidence>
<dbReference type="HOGENOM" id="CLU_074041_0_0_10"/>
<dbReference type="eggNOG" id="COG1011">
    <property type="taxonomic scope" value="Bacteria"/>
</dbReference>
<dbReference type="Proteomes" id="UP000007435">
    <property type="component" value="Chromosome"/>
</dbReference>
<dbReference type="KEGG" id="lby:Lbys_0984"/>
<dbReference type="OrthoDB" id="6101375at2"/>
<organism evidence="2 3">
    <name type="scientific">Leadbetterella byssophila (strain DSM 17132 / JCM 16389 / KACC 11308 / NBRC 106382 / 4M15)</name>
    <dbReference type="NCBI Taxonomy" id="649349"/>
    <lineage>
        <taxon>Bacteria</taxon>
        <taxon>Pseudomonadati</taxon>
        <taxon>Bacteroidota</taxon>
        <taxon>Cytophagia</taxon>
        <taxon>Cytophagales</taxon>
        <taxon>Leadbetterellaceae</taxon>
        <taxon>Leadbetterella</taxon>
    </lineage>
</organism>
<dbReference type="InterPro" id="IPR051540">
    <property type="entry name" value="S-2-haloacid_dehalogenase"/>
</dbReference>
<dbReference type="SFLD" id="SFLDS00003">
    <property type="entry name" value="Haloacid_Dehalogenase"/>
    <property type="match status" value="1"/>
</dbReference>
<keyword evidence="1 2" id="KW-0378">Hydrolase</keyword>
<dbReference type="SUPFAM" id="SSF56784">
    <property type="entry name" value="HAD-like"/>
    <property type="match status" value="1"/>
</dbReference>
<dbReference type="InterPro" id="IPR036412">
    <property type="entry name" value="HAD-like_sf"/>
</dbReference>
<gene>
    <name evidence="2" type="ordered locus">Lbys_0984</name>
</gene>
<reference evidence="2 3" key="2">
    <citation type="journal article" date="2011" name="Stand. Genomic Sci.">
        <title>Complete genome sequence of Leadbetterella byssophila type strain (4M15).</title>
        <authorList>
            <person name="Abt B."/>
            <person name="Teshima H."/>
            <person name="Lucas S."/>
            <person name="Lapidus A."/>
            <person name="Del Rio T.G."/>
            <person name="Nolan M."/>
            <person name="Tice H."/>
            <person name="Cheng J.F."/>
            <person name="Pitluck S."/>
            <person name="Liolios K."/>
            <person name="Pagani I."/>
            <person name="Ivanova N."/>
            <person name="Mavromatis K."/>
            <person name="Pati A."/>
            <person name="Tapia R."/>
            <person name="Han C."/>
            <person name="Goodwin L."/>
            <person name="Chen A."/>
            <person name="Palaniappan K."/>
            <person name="Land M."/>
            <person name="Hauser L."/>
            <person name="Chang Y.J."/>
            <person name="Jeffries C.D."/>
            <person name="Rohde M."/>
            <person name="Goker M."/>
            <person name="Tindall B.J."/>
            <person name="Detter J.C."/>
            <person name="Woyke T."/>
            <person name="Bristow J."/>
            <person name="Eisen J.A."/>
            <person name="Markowitz V."/>
            <person name="Hugenholtz P."/>
            <person name="Klenk H.P."/>
            <person name="Kyrpides N.C."/>
        </authorList>
    </citation>
    <scope>NUCLEOTIDE SEQUENCE [LARGE SCALE GENOMIC DNA]</scope>
    <source>
        <strain evidence="3">DSM 17132 / JCM 16389 / KACC 11308 / NBRC 106382 / 4M15</strain>
    </source>
</reference>
<dbReference type="AlphaFoldDB" id="E4RS63"/>